<sequence>MYTYEKKRSDYGRQCRFHNFGPTILMNMMPDRVLEDDWIQRNPVDKTTNETSKWSEHEANTIRIEYIDRGVSHREGGWPADIHLDDPDQVSRFKRKAEKDKLYLQSVKTVAVVCKYICKNNFLTEHFIRQNNAIDIFQPYFTDPKTKEFQTQTPSHQTLAILIDPCEPKRPVRNVSWSSEHSTVLAVSYADMRFQMGDPNNSPNAYVFDTEIFTLPHYMVESISPVSQIKFHHREGPLLAGGLMNGQVALWDMRKSSKHFNISEIRNGHRDSILSLEWIQSKTHSEFLTGSSDGQIIWWDTRNLSEPTDVLVLDLLKTEADDDPEWIQWGRAHGVTCLDYNFSIPIRFMIGTSTGNVFDGNRKGRTTSEKLQFTYKCHAGPVYSVQRNPTYLKNFLTIGDWQAKIWSEEVKESPIIWTKHYDVKLTDSQWSNSKSSVFYVTRSDGFMDCWDILQKQKDPILSIKLSDRRLNCVTCHEEGSLLAVGDDLGKTHVIEMNDWFMTPGPYDKTRLTAMFERETKREKIIEAKQRELKTKLSHKPTQKADDFLTKAELATEEVEREITELVEKLCTDSFNEMINENENEMEEAKTEEFITDE</sequence>
<evidence type="ECO:0000256" key="8">
    <source>
        <dbReference type="ARBA" id="ARBA00023069"/>
    </source>
</evidence>
<dbReference type="PROSITE" id="PS50082">
    <property type="entry name" value="WD_REPEATS_2"/>
    <property type="match status" value="1"/>
</dbReference>
<protein>
    <submittedName>
        <fullName evidence="14">Uncharacterized protein</fullName>
    </submittedName>
</protein>
<evidence type="ECO:0000256" key="7">
    <source>
        <dbReference type="ARBA" id="ARBA00023017"/>
    </source>
</evidence>
<evidence type="ECO:0000256" key="5">
    <source>
        <dbReference type="ARBA" id="ARBA00022701"/>
    </source>
</evidence>
<evidence type="ECO:0000313" key="14">
    <source>
        <dbReference type="EMBL" id="KAE9525287.1"/>
    </source>
</evidence>
<keyword evidence="5" id="KW-0493">Microtubule</keyword>
<dbReference type="PANTHER" id="PTHR12442:SF7">
    <property type="entry name" value="DYNEIN AXONEMAL INTERMEDIATE CHAIN 2"/>
    <property type="match status" value="1"/>
</dbReference>
<keyword evidence="4 12" id="KW-0853">WD repeat</keyword>
<reference evidence="14 15" key="1">
    <citation type="submission" date="2019-08" db="EMBL/GenBank/DDBJ databases">
        <title>The genome of the soybean aphid Biotype 1, its phylome, world population structure and adaptation to the North American continent.</title>
        <authorList>
            <person name="Giordano R."/>
            <person name="Donthu R.K."/>
            <person name="Hernandez A.G."/>
            <person name="Wright C.L."/>
            <person name="Zimin A.V."/>
        </authorList>
    </citation>
    <scope>NUCLEOTIDE SEQUENCE [LARGE SCALE GENOMIC DNA]</scope>
    <source>
        <tissue evidence="14">Whole aphids</tissue>
    </source>
</reference>
<dbReference type="Pfam" id="PF00400">
    <property type="entry name" value="WD40"/>
    <property type="match status" value="1"/>
</dbReference>
<dbReference type="OrthoDB" id="366230at2759"/>
<comment type="caution">
    <text evidence="14">The sequence shown here is derived from an EMBL/GenBank/DDBJ whole genome shotgun (WGS) entry which is preliminary data.</text>
</comment>
<evidence type="ECO:0000256" key="9">
    <source>
        <dbReference type="ARBA" id="ARBA00023175"/>
    </source>
</evidence>
<evidence type="ECO:0000256" key="12">
    <source>
        <dbReference type="PROSITE-ProRule" id="PRU00221"/>
    </source>
</evidence>
<comment type="similarity">
    <text evidence="2">Belongs to the dynein intermediate chain family.</text>
</comment>
<keyword evidence="15" id="KW-1185">Reference proteome</keyword>
<proteinExistence type="inferred from homology"/>
<feature type="coiled-coil region" evidence="13">
    <location>
        <begin position="548"/>
        <end position="591"/>
    </location>
</feature>
<organism evidence="14 15">
    <name type="scientific">Aphis glycines</name>
    <name type="common">Soybean aphid</name>
    <dbReference type="NCBI Taxonomy" id="307491"/>
    <lineage>
        <taxon>Eukaryota</taxon>
        <taxon>Metazoa</taxon>
        <taxon>Ecdysozoa</taxon>
        <taxon>Arthropoda</taxon>
        <taxon>Hexapoda</taxon>
        <taxon>Insecta</taxon>
        <taxon>Pterygota</taxon>
        <taxon>Neoptera</taxon>
        <taxon>Paraneoptera</taxon>
        <taxon>Hemiptera</taxon>
        <taxon>Sternorrhyncha</taxon>
        <taxon>Aphidomorpha</taxon>
        <taxon>Aphidoidea</taxon>
        <taxon>Aphididae</taxon>
        <taxon>Aphidini</taxon>
        <taxon>Aphis</taxon>
        <taxon>Aphis</taxon>
    </lineage>
</organism>
<keyword evidence="8" id="KW-0969">Cilium</keyword>
<dbReference type="GO" id="GO:0005874">
    <property type="term" value="C:microtubule"/>
    <property type="evidence" value="ECO:0007669"/>
    <property type="project" value="UniProtKB-KW"/>
</dbReference>
<dbReference type="SMART" id="SM00320">
    <property type="entry name" value="WD40"/>
    <property type="match status" value="5"/>
</dbReference>
<dbReference type="InterPro" id="IPR050687">
    <property type="entry name" value="Dynein_IC"/>
</dbReference>
<evidence type="ECO:0000256" key="6">
    <source>
        <dbReference type="ARBA" id="ARBA00022737"/>
    </source>
</evidence>
<evidence type="ECO:0000256" key="3">
    <source>
        <dbReference type="ARBA" id="ARBA00022490"/>
    </source>
</evidence>
<dbReference type="GO" id="GO:0003341">
    <property type="term" value="P:cilium movement"/>
    <property type="evidence" value="ECO:0007669"/>
    <property type="project" value="TreeGrafter"/>
</dbReference>
<keyword evidence="10" id="KW-0206">Cytoskeleton</keyword>
<dbReference type="GO" id="GO:0045504">
    <property type="term" value="F:dynein heavy chain binding"/>
    <property type="evidence" value="ECO:0007669"/>
    <property type="project" value="TreeGrafter"/>
</dbReference>
<gene>
    <name evidence="14" type="ORF">AGLY_014355</name>
</gene>
<keyword evidence="3" id="KW-0963">Cytoplasm</keyword>
<evidence type="ECO:0000256" key="4">
    <source>
        <dbReference type="ARBA" id="ARBA00022574"/>
    </source>
</evidence>
<evidence type="ECO:0000256" key="2">
    <source>
        <dbReference type="ARBA" id="ARBA00011059"/>
    </source>
</evidence>
<comment type="subcellular location">
    <subcellularLocation>
        <location evidence="1">Cytoplasm</location>
        <location evidence="1">Cytoskeleton</location>
        <location evidence="1">Cilium axoneme</location>
    </subcellularLocation>
</comment>
<evidence type="ECO:0000256" key="1">
    <source>
        <dbReference type="ARBA" id="ARBA00004430"/>
    </source>
</evidence>
<dbReference type="InterPro" id="IPR001680">
    <property type="entry name" value="WD40_rpt"/>
</dbReference>
<evidence type="ECO:0000313" key="15">
    <source>
        <dbReference type="Proteomes" id="UP000475862"/>
    </source>
</evidence>
<name>A0A6G0T5X0_APHGL</name>
<dbReference type="InterPro" id="IPR015943">
    <property type="entry name" value="WD40/YVTN_repeat-like_dom_sf"/>
</dbReference>
<dbReference type="PANTHER" id="PTHR12442">
    <property type="entry name" value="DYNEIN INTERMEDIATE CHAIN"/>
    <property type="match status" value="1"/>
</dbReference>
<keyword evidence="11" id="KW-0966">Cell projection</keyword>
<dbReference type="EMBL" id="VYZN01000061">
    <property type="protein sequence ID" value="KAE9525287.1"/>
    <property type="molecule type" value="Genomic_DNA"/>
</dbReference>
<evidence type="ECO:0000256" key="11">
    <source>
        <dbReference type="ARBA" id="ARBA00023273"/>
    </source>
</evidence>
<dbReference type="InterPro" id="IPR036322">
    <property type="entry name" value="WD40_repeat_dom_sf"/>
</dbReference>
<evidence type="ECO:0000256" key="13">
    <source>
        <dbReference type="SAM" id="Coils"/>
    </source>
</evidence>
<accession>A0A6G0T5X0</accession>
<keyword evidence="7" id="KW-0243">Dynein</keyword>
<dbReference type="GO" id="GO:0036158">
    <property type="term" value="P:outer dynein arm assembly"/>
    <property type="evidence" value="ECO:0007669"/>
    <property type="project" value="TreeGrafter"/>
</dbReference>
<dbReference type="AlphaFoldDB" id="A0A6G0T5X0"/>
<dbReference type="Gene3D" id="2.130.10.10">
    <property type="entry name" value="YVTN repeat-like/Quinoprotein amine dehydrogenase"/>
    <property type="match status" value="2"/>
</dbReference>
<dbReference type="GO" id="GO:0036157">
    <property type="term" value="C:outer dynein arm"/>
    <property type="evidence" value="ECO:0007669"/>
    <property type="project" value="TreeGrafter"/>
</dbReference>
<dbReference type="Proteomes" id="UP000475862">
    <property type="component" value="Unassembled WGS sequence"/>
</dbReference>
<keyword evidence="6" id="KW-0677">Repeat</keyword>
<evidence type="ECO:0000256" key="10">
    <source>
        <dbReference type="ARBA" id="ARBA00023212"/>
    </source>
</evidence>
<feature type="repeat" description="WD" evidence="12">
    <location>
        <begin position="266"/>
        <end position="309"/>
    </location>
</feature>
<keyword evidence="13" id="KW-0175">Coiled coil</keyword>
<dbReference type="SUPFAM" id="SSF50978">
    <property type="entry name" value="WD40 repeat-like"/>
    <property type="match status" value="1"/>
</dbReference>
<dbReference type="GO" id="GO:0045503">
    <property type="term" value="F:dynein light chain binding"/>
    <property type="evidence" value="ECO:0007669"/>
    <property type="project" value="TreeGrafter"/>
</dbReference>
<keyword evidence="9" id="KW-0505">Motor protein</keyword>